<reference evidence="3" key="1">
    <citation type="submission" date="2016-06" db="EMBL/GenBank/DDBJ databases">
        <authorList>
            <person name="Kjaerup R.B."/>
            <person name="Dalgaard T.S."/>
            <person name="Juul-Madsen H.R."/>
        </authorList>
    </citation>
    <scope>NUCLEOTIDE SEQUENCE [LARGE SCALE GENOMIC DNA]</scope>
</reference>
<evidence type="ECO:0000313" key="3">
    <source>
        <dbReference type="Proteomes" id="UP000201248"/>
    </source>
</evidence>
<sequence length="187" mass="20931">MATKRMSHKDCKHPATSHERAKCKAKRTAQEEKAQMAAAEVGMNTTGDGMSIGQLANLLASSLDSLRYAEARVEEHQRNAEMAQEALTREMLSREPKPNTAGQTPVVAFSKRYSKDKSGKLYDFVAVGIAEEYVTQNPDSPYLNIYQFRQMWYVSAGRRTIAPMPWAELVKFMGLEGLKTLEVLRGV</sequence>
<evidence type="ECO:0000256" key="1">
    <source>
        <dbReference type="SAM" id="MobiDB-lite"/>
    </source>
</evidence>
<name>A0A142K8D8_9CAUD</name>
<dbReference type="Proteomes" id="UP000201248">
    <property type="component" value="Segment"/>
</dbReference>
<dbReference type="EMBL" id="KU963245">
    <property type="protein sequence ID" value="AMS02371.1"/>
    <property type="molecule type" value="Genomic_DNA"/>
</dbReference>
<dbReference type="KEGG" id="vg:29124681"/>
<accession>A0A142K8D8</accession>
<feature type="region of interest" description="Disordered" evidence="1">
    <location>
        <begin position="1"/>
        <end position="23"/>
    </location>
</feature>
<dbReference type="RefSeq" id="YP_009301029.1">
    <property type="nucleotide sequence ID" value="NC_031229.1"/>
</dbReference>
<dbReference type="GeneID" id="29124681"/>
<gene>
    <name evidence="2" type="primary">79</name>
    <name evidence="2" type="ORF">SEA_HOTOROBO_79</name>
</gene>
<feature type="compositionally biased region" description="Basic and acidic residues" evidence="1">
    <location>
        <begin position="8"/>
        <end position="23"/>
    </location>
</feature>
<protein>
    <submittedName>
        <fullName evidence="2">Uncharacterized protein</fullName>
    </submittedName>
</protein>
<dbReference type="OrthoDB" id="25527at10239"/>
<organism evidence="2 3">
    <name type="scientific">Gordonia phage Hotorobo</name>
    <dbReference type="NCBI Taxonomy" id="1821554"/>
    <lineage>
        <taxon>Viruses</taxon>
        <taxon>Duplodnaviria</taxon>
        <taxon>Heunggongvirae</taxon>
        <taxon>Uroviricota</taxon>
        <taxon>Caudoviricetes</taxon>
        <taxon>Montyvirus</taxon>
        <taxon>Montyvirus monty</taxon>
    </lineage>
</organism>
<evidence type="ECO:0000313" key="2">
    <source>
        <dbReference type="EMBL" id="AMS02371.1"/>
    </source>
</evidence>
<proteinExistence type="predicted"/>